<feature type="transmembrane region" description="Helical" evidence="15">
    <location>
        <begin position="268"/>
        <end position="286"/>
    </location>
</feature>
<dbReference type="EMBL" id="JARYGX010000013">
    <property type="protein sequence ID" value="MDH7452593.1"/>
    <property type="molecule type" value="Genomic_DNA"/>
</dbReference>
<dbReference type="InterPro" id="IPR008250">
    <property type="entry name" value="ATPase_P-typ_transduc_dom_A_sf"/>
</dbReference>
<feature type="transmembrane region" description="Helical" evidence="15">
    <location>
        <begin position="171"/>
        <end position="187"/>
    </location>
</feature>
<evidence type="ECO:0000256" key="12">
    <source>
        <dbReference type="ARBA" id="ARBA00022989"/>
    </source>
</evidence>
<keyword evidence="3" id="KW-0813">Transport</keyword>
<keyword evidence="4 15" id="KW-1003">Cell membrane</keyword>
<feature type="domain" description="HMA" evidence="16">
    <location>
        <begin position="87"/>
        <end position="153"/>
    </location>
</feature>
<comment type="similarity">
    <text evidence="2 15">Belongs to the cation transport ATPase (P-type) (TC 3.A.3) family. Type IB subfamily.</text>
</comment>
<dbReference type="PROSITE" id="PS50846">
    <property type="entry name" value="HMA_2"/>
    <property type="match status" value="1"/>
</dbReference>
<keyword evidence="10" id="KW-0460">Magnesium</keyword>
<evidence type="ECO:0000256" key="10">
    <source>
        <dbReference type="ARBA" id="ARBA00022842"/>
    </source>
</evidence>
<proteinExistence type="inferred from homology"/>
<keyword evidence="18" id="KW-1185">Reference proteome</keyword>
<dbReference type="CDD" id="cd02079">
    <property type="entry name" value="P-type_ATPase_HM"/>
    <property type="match status" value="1"/>
</dbReference>
<dbReference type="Gene3D" id="3.40.1110.10">
    <property type="entry name" value="Calcium-transporting ATPase, cytoplasmic domain N"/>
    <property type="match status" value="1"/>
</dbReference>
<dbReference type="PRINTS" id="PR00119">
    <property type="entry name" value="CATATPASE"/>
</dbReference>
<evidence type="ECO:0000256" key="11">
    <source>
        <dbReference type="ARBA" id="ARBA00022967"/>
    </source>
</evidence>
<dbReference type="NCBIfam" id="TIGR01525">
    <property type="entry name" value="ATPase-IB_hvy"/>
    <property type="match status" value="1"/>
</dbReference>
<dbReference type="InterPro" id="IPR036163">
    <property type="entry name" value="HMA_dom_sf"/>
</dbReference>
<evidence type="ECO:0000313" key="17">
    <source>
        <dbReference type="EMBL" id="MDH7452593.1"/>
    </source>
</evidence>
<dbReference type="Pfam" id="PF12156">
    <property type="entry name" value="ATPase-cat_bd"/>
    <property type="match status" value="1"/>
</dbReference>
<dbReference type="NCBIfam" id="TIGR01512">
    <property type="entry name" value="ATPase-IB2_Cd"/>
    <property type="match status" value="1"/>
</dbReference>
<evidence type="ECO:0000256" key="6">
    <source>
        <dbReference type="ARBA" id="ARBA00022692"/>
    </source>
</evidence>
<evidence type="ECO:0000256" key="1">
    <source>
        <dbReference type="ARBA" id="ARBA00004651"/>
    </source>
</evidence>
<protein>
    <submittedName>
        <fullName evidence="17">Heavy metal translocating P-type ATPase</fullName>
    </submittedName>
</protein>
<evidence type="ECO:0000256" key="14">
    <source>
        <dbReference type="ARBA" id="ARBA00023136"/>
    </source>
</evidence>
<dbReference type="InterPro" id="IPR023214">
    <property type="entry name" value="HAD_sf"/>
</dbReference>
<feature type="transmembrane region" description="Helical" evidence="15">
    <location>
        <begin position="452"/>
        <end position="475"/>
    </location>
</feature>
<dbReference type="InterPro" id="IPR023298">
    <property type="entry name" value="ATPase_P-typ_TM_dom_sf"/>
</dbReference>
<dbReference type="Gene3D" id="3.40.50.1000">
    <property type="entry name" value="HAD superfamily/HAD-like"/>
    <property type="match status" value="1"/>
</dbReference>
<dbReference type="Pfam" id="PF00702">
    <property type="entry name" value="Hydrolase"/>
    <property type="match status" value="1"/>
</dbReference>
<evidence type="ECO:0000256" key="9">
    <source>
        <dbReference type="ARBA" id="ARBA00022840"/>
    </source>
</evidence>
<dbReference type="RefSeq" id="WP_280941799.1">
    <property type="nucleotide sequence ID" value="NZ_JARYGX010000013.1"/>
</dbReference>
<feature type="transmembrane region" description="Helical" evidence="15">
    <location>
        <begin position="240"/>
        <end position="262"/>
    </location>
</feature>
<feature type="transmembrane region" description="Helical" evidence="15">
    <location>
        <begin position="739"/>
        <end position="755"/>
    </location>
</feature>
<dbReference type="InterPro" id="IPR036412">
    <property type="entry name" value="HAD-like_sf"/>
</dbReference>
<evidence type="ECO:0000256" key="5">
    <source>
        <dbReference type="ARBA" id="ARBA00022553"/>
    </source>
</evidence>
<reference evidence="17" key="2">
    <citation type="submission" date="2023-04" db="EMBL/GenBank/DDBJ databases">
        <authorList>
            <person name="Sun J.-Q."/>
        </authorList>
    </citation>
    <scope>NUCLEOTIDE SEQUENCE</scope>
    <source>
        <strain evidence="17">CC-YY355</strain>
    </source>
</reference>
<feature type="transmembrane region" description="Helical" evidence="15">
    <location>
        <begin position="421"/>
        <end position="440"/>
    </location>
</feature>
<dbReference type="NCBIfam" id="TIGR01511">
    <property type="entry name" value="ATPase-IB1_Cu"/>
    <property type="match status" value="1"/>
</dbReference>
<organism evidence="17 18">
    <name type="scientific">Luteimonas composti</name>
    <dbReference type="NCBI Taxonomy" id="398257"/>
    <lineage>
        <taxon>Bacteria</taxon>
        <taxon>Pseudomonadati</taxon>
        <taxon>Pseudomonadota</taxon>
        <taxon>Gammaproteobacteria</taxon>
        <taxon>Lysobacterales</taxon>
        <taxon>Lysobacteraceae</taxon>
        <taxon>Luteimonas</taxon>
    </lineage>
</organism>
<comment type="caution">
    <text evidence="17">The sequence shown here is derived from an EMBL/GenBank/DDBJ whole genome shotgun (WGS) entry which is preliminary data.</text>
</comment>
<keyword evidence="5" id="KW-0597">Phosphoprotein</keyword>
<dbReference type="PRINTS" id="PR00120">
    <property type="entry name" value="HATPASE"/>
</dbReference>
<keyword evidence="9 15" id="KW-0067">ATP-binding</keyword>
<accession>A0ABT6MR79</accession>
<keyword evidence="13" id="KW-0406">Ion transport</keyword>
<evidence type="ECO:0000256" key="8">
    <source>
        <dbReference type="ARBA" id="ARBA00022741"/>
    </source>
</evidence>
<dbReference type="InterPro" id="IPR001757">
    <property type="entry name" value="P_typ_ATPase"/>
</dbReference>
<gene>
    <name evidence="17" type="ORF">QF205_05770</name>
</gene>
<dbReference type="SUPFAM" id="SSF81665">
    <property type="entry name" value="Calcium ATPase, transmembrane domain M"/>
    <property type="match status" value="1"/>
</dbReference>
<dbReference type="Pfam" id="PF00122">
    <property type="entry name" value="E1-E2_ATPase"/>
    <property type="match status" value="1"/>
</dbReference>
<evidence type="ECO:0000256" key="13">
    <source>
        <dbReference type="ARBA" id="ARBA00023065"/>
    </source>
</evidence>
<dbReference type="InterPro" id="IPR006121">
    <property type="entry name" value="HMA_dom"/>
</dbReference>
<dbReference type="PANTHER" id="PTHR43520">
    <property type="entry name" value="ATP7, ISOFORM B"/>
    <property type="match status" value="1"/>
</dbReference>
<dbReference type="Proteomes" id="UP001160550">
    <property type="component" value="Unassembled WGS sequence"/>
</dbReference>
<evidence type="ECO:0000256" key="4">
    <source>
        <dbReference type="ARBA" id="ARBA00022475"/>
    </source>
</evidence>
<keyword evidence="8 15" id="KW-0547">Nucleotide-binding</keyword>
<comment type="subcellular location">
    <subcellularLocation>
        <location evidence="1">Cell membrane</location>
        <topology evidence="1">Multi-pass membrane protein</topology>
    </subcellularLocation>
</comment>
<dbReference type="Gene3D" id="2.70.150.10">
    <property type="entry name" value="Calcium-transporting ATPase, cytoplasmic transduction domain A"/>
    <property type="match status" value="1"/>
</dbReference>
<keyword evidence="6 15" id="KW-0812">Transmembrane</keyword>
<dbReference type="SUPFAM" id="SSF55008">
    <property type="entry name" value="HMA, heavy metal-associated domain"/>
    <property type="match status" value="1"/>
</dbReference>
<dbReference type="PANTHER" id="PTHR43520:SF5">
    <property type="entry name" value="CATION-TRANSPORTING P-TYPE ATPASE-RELATED"/>
    <property type="match status" value="1"/>
</dbReference>
<keyword evidence="7 15" id="KW-0479">Metal-binding</keyword>
<reference evidence="17" key="1">
    <citation type="journal article" date="2007" name="Int. J. Syst. Evol. Microbiol.">
        <title>Luteimonas composti sp. nov., a moderately thermophilic bacterium isolated from food waste.</title>
        <authorList>
            <person name="Young C.C."/>
            <person name="Kampfer P."/>
            <person name="Chen W.M."/>
            <person name="Yen W.S."/>
            <person name="Arun A.B."/>
            <person name="Lai W.A."/>
            <person name="Shen F.T."/>
            <person name="Rekha P.D."/>
            <person name="Lin K.Y."/>
            <person name="Chou J.H."/>
        </authorList>
    </citation>
    <scope>NUCLEOTIDE SEQUENCE</scope>
    <source>
        <strain evidence="17">CC-YY355</strain>
    </source>
</reference>
<dbReference type="SUPFAM" id="SSF81653">
    <property type="entry name" value="Calcium ATPase, transduction domain A"/>
    <property type="match status" value="1"/>
</dbReference>
<feature type="transmembrane region" description="Helical" evidence="15">
    <location>
        <begin position="761"/>
        <end position="779"/>
    </location>
</feature>
<name>A0ABT6MR79_9GAMM</name>
<dbReference type="Pfam" id="PF00403">
    <property type="entry name" value="HMA"/>
    <property type="match status" value="1"/>
</dbReference>
<evidence type="ECO:0000256" key="7">
    <source>
        <dbReference type="ARBA" id="ARBA00022723"/>
    </source>
</evidence>
<dbReference type="InterPro" id="IPR023299">
    <property type="entry name" value="ATPase_P-typ_cyto_dom_N"/>
</dbReference>
<evidence type="ECO:0000313" key="18">
    <source>
        <dbReference type="Proteomes" id="UP001160550"/>
    </source>
</evidence>
<dbReference type="SUPFAM" id="SSF56784">
    <property type="entry name" value="HAD-like"/>
    <property type="match status" value="1"/>
</dbReference>
<dbReference type="InterPro" id="IPR027256">
    <property type="entry name" value="P-typ_ATPase_IB"/>
</dbReference>
<keyword evidence="12 15" id="KW-1133">Transmembrane helix</keyword>
<evidence type="ECO:0000256" key="3">
    <source>
        <dbReference type="ARBA" id="ARBA00022448"/>
    </source>
</evidence>
<dbReference type="InterPro" id="IPR059000">
    <property type="entry name" value="ATPase_P-type_domA"/>
</dbReference>
<evidence type="ECO:0000256" key="15">
    <source>
        <dbReference type="RuleBase" id="RU362081"/>
    </source>
</evidence>
<sequence length="785" mass="83917">MAGSACHHCGEALPGDPRQRAVDGDGHAYCCDGCASAARWIRDADLGDYYRLRTASAGRVGTDAVDLSAWDREDLLREHAHAVPGGRRITLLTDGMRCAACAWLIQNALQREAGVADVTANAVTGRIRIEWDPARTPLSRVLARLVSLGYRPWLAGGDARERARTAERNRWLLRLGIAGIGMLQAMMMAEALYLDFDSTMPPATRDFFRWLTFLLSTPVVFYSGWPFLAGMWRELRARHVGMDTLIATSTLLAYFASLFETIRGGPHVWYDAAVMFVFLLLAARMLEQRARSVASAQVDALARARPAFATRERPDGSRESVPLAELREGDVACIAVGEAVPADGLLLEAEAWFEESLLTGESGAVRKAPGAMVYAGTVGREAPARIRITCTGPQTRLSQLTRLVEDAQSHRPRLARLADDIGSRFVLSLLFVAVLVFIGWRLYDPSRAFEVTLALLVISCPCALSLAVPTALAAAHGSLARAGVLATRADAMETLATATDIVFDKTGTLSDDRPALAAVEAFGPGRADALAIAAALERDAGHPLAAAFADASVSLPASDLRAVPGQGVSGRVDGREWRLGQAGFAAGRRDDGAIWLGDGQRAAARFELREHVRADARQALDALRGLGMRVHLSSGDAAARVQALAQPLGIDAAYARQRPEDKLALVRDLQRQGRIVAMVGDGLNDAPVLAGADVSLAMDSGAALAQRAADLVMTGPTLLRIPAAVRIARATRRIIRQNLGWALGYNLLAIPLAASGVVTPWIAALGMAGSSLVVTLNALRLARLR</sequence>
<evidence type="ECO:0000256" key="2">
    <source>
        <dbReference type="ARBA" id="ARBA00006024"/>
    </source>
</evidence>
<feature type="transmembrane region" description="Helical" evidence="15">
    <location>
        <begin position="207"/>
        <end position="228"/>
    </location>
</feature>
<dbReference type="InterPro" id="IPR021993">
    <property type="entry name" value="ATPase-cat-bd"/>
</dbReference>
<dbReference type="Gene3D" id="3.30.70.100">
    <property type="match status" value="1"/>
</dbReference>
<dbReference type="CDD" id="cd00371">
    <property type="entry name" value="HMA"/>
    <property type="match status" value="1"/>
</dbReference>
<keyword evidence="11" id="KW-1278">Translocase</keyword>
<keyword evidence="14 15" id="KW-0472">Membrane</keyword>
<dbReference type="PROSITE" id="PS01229">
    <property type="entry name" value="COF_2"/>
    <property type="match status" value="1"/>
</dbReference>
<evidence type="ECO:0000259" key="16">
    <source>
        <dbReference type="PROSITE" id="PS50846"/>
    </source>
</evidence>
<dbReference type="NCBIfam" id="TIGR01494">
    <property type="entry name" value="ATPase_P-type"/>
    <property type="match status" value="1"/>
</dbReference>